<dbReference type="EMBL" id="CP006764">
    <property type="protein sequence ID" value="AIT62145.1"/>
    <property type="molecule type" value="Genomic_DNA"/>
</dbReference>
<protein>
    <recommendedName>
        <fullName evidence="6">IPT/TIG domain-containing protein</fullName>
    </recommendedName>
</protein>
<dbReference type="Proteomes" id="UP000029914">
    <property type="component" value="Chromosome"/>
</dbReference>
<organism evidence="4 5">
    <name type="scientific">Corynebacterium doosanense CAU 212 = DSM 45436</name>
    <dbReference type="NCBI Taxonomy" id="558173"/>
    <lineage>
        <taxon>Bacteria</taxon>
        <taxon>Bacillati</taxon>
        <taxon>Actinomycetota</taxon>
        <taxon>Actinomycetes</taxon>
        <taxon>Mycobacteriales</taxon>
        <taxon>Corynebacteriaceae</taxon>
        <taxon>Corynebacterium</taxon>
    </lineage>
</organism>
<dbReference type="NCBIfam" id="NF038186">
    <property type="entry name" value="YPDG_rpt"/>
    <property type="match status" value="2"/>
</dbReference>
<dbReference type="Pfam" id="PF18957">
    <property type="entry name" value="RibLong"/>
    <property type="match status" value="2"/>
</dbReference>
<dbReference type="Pfam" id="PF08428">
    <property type="entry name" value="Rib"/>
    <property type="match status" value="1"/>
</dbReference>
<sequence length="334" mass="35284">MADQYAPHYVETTQRAETSFRVPLVSGEPLPTGTNFTLLGTNASGGTKIEDGLIVHMWRNSEIWVQRSNYGDVWTTEGRTTSVEILVTYPDGSSEIVETEVTFIPEDNMIYSPTYPHIEVAAGESLDIDVESAQSLPEGVTFQLTNSTAIDNLIAAGWDISIQPSGQLSIQAPDGAAASSFKILVVARYPDGTSDLIEIPVTVTEPQPRDSELYEVTYGDVAVIGGGSVTASPAETDLPAGTRITLGDNTALTAAGWTLKVTADGELTATAPNDVDGTVEIALTVTYPDGTTEPATAKVAATPAPQDDEDDEDKDDQPIVPNRPKTGGSSFGSS</sequence>
<feature type="domain" description="Rib" evidence="2">
    <location>
        <begin position="75"/>
        <end position="102"/>
    </location>
</feature>
<evidence type="ECO:0000259" key="3">
    <source>
        <dbReference type="Pfam" id="PF18957"/>
    </source>
</evidence>
<proteinExistence type="predicted"/>
<dbReference type="AlphaFoldDB" id="A0A097IJ44"/>
<evidence type="ECO:0000313" key="4">
    <source>
        <dbReference type="EMBL" id="AIT62145.1"/>
    </source>
</evidence>
<evidence type="ECO:0008006" key="6">
    <source>
        <dbReference type="Google" id="ProtNLM"/>
    </source>
</evidence>
<evidence type="ECO:0000313" key="5">
    <source>
        <dbReference type="Proteomes" id="UP000029914"/>
    </source>
</evidence>
<feature type="domain" description="Long Rib" evidence="3">
    <location>
        <begin position="111"/>
        <end position="204"/>
    </location>
</feature>
<evidence type="ECO:0000259" key="2">
    <source>
        <dbReference type="Pfam" id="PF08428"/>
    </source>
</evidence>
<dbReference type="STRING" id="558173.CDOO_01010"/>
<keyword evidence="5" id="KW-1185">Reference proteome</keyword>
<reference evidence="4 5" key="1">
    <citation type="submission" date="2013-09" db="EMBL/GenBank/DDBJ databases">
        <title>Complete genome sequence of Corynebacterium doosanense CAU 212(T) (=DSM 45436(T)), isolated from activated sludge.</title>
        <authorList>
            <person name="Schaffert L."/>
            <person name="Albersmeier A."/>
            <person name="Kalinowski J."/>
            <person name="Ruckert C."/>
        </authorList>
    </citation>
    <scope>NUCLEOTIDE SEQUENCE [LARGE SCALE GENOMIC DNA]</scope>
    <source>
        <strain evidence="4 5">CAU 212</strain>
    </source>
</reference>
<evidence type="ECO:0000256" key="1">
    <source>
        <dbReference type="SAM" id="MobiDB-lite"/>
    </source>
</evidence>
<accession>A0A097IJ44</accession>
<dbReference type="KEGG" id="cdo:CDOO_01010"/>
<feature type="domain" description="Long Rib" evidence="3">
    <location>
        <begin position="212"/>
        <end position="300"/>
    </location>
</feature>
<feature type="compositionally biased region" description="Acidic residues" evidence="1">
    <location>
        <begin position="306"/>
        <end position="315"/>
    </location>
</feature>
<feature type="compositionally biased region" description="Low complexity" evidence="1">
    <location>
        <begin position="291"/>
        <end position="305"/>
    </location>
</feature>
<gene>
    <name evidence="4" type="ORF">CDOO_01010</name>
</gene>
<name>A0A097IJ44_9CORY</name>
<feature type="region of interest" description="Disordered" evidence="1">
    <location>
        <begin position="288"/>
        <end position="334"/>
    </location>
</feature>
<dbReference type="InterPro" id="IPR059115">
    <property type="entry name" value="Rib"/>
</dbReference>
<dbReference type="InterPro" id="IPR044055">
    <property type="entry name" value="RibLong"/>
</dbReference>
<dbReference type="eggNOG" id="ENOG5031XYP">
    <property type="taxonomic scope" value="Bacteria"/>
</dbReference>
<dbReference type="HOGENOM" id="CLU_830834_0_0_11"/>